<dbReference type="Proteomes" id="UP001500630">
    <property type="component" value="Unassembled WGS sequence"/>
</dbReference>
<dbReference type="EMBL" id="BAABDQ010000024">
    <property type="protein sequence ID" value="GAA3588505.1"/>
    <property type="molecule type" value="Genomic_DNA"/>
</dbReference>
<protein>
    <recommendedName>
        <fullName evidence="4">Phytase-like domain-containing protein</fullName>
    </recommendedName>
</protein>
<evidence type="ECO:0000313" key="3">
    <source>
        <dbReference type="Proteomes" id="UP001500630"/>
    </source>
</evidence>
<proteinExistence type="predicted"/>
<feature type="chain" id="PRO_5046493313" description="Phytase-like domain-containing protein" evidence="1">
    <location>
        <begin position="23"/>
        <end position="91"/>
    </location>
</feature>
<feature type="signal peptide" evidence="1">
    <location>
        <begin position="1"/>
        <end position="22"/>
    </location>
</feature>
<evidence type="ECO:0000256" key="1">
    <source>
        <dbReference type="SAM" id="SignalP"/>
    </source>
</evidence>
<accession>A0ABP6YQS2</accession>
<sequence length="91" mass="9370">MLHPVLAPVLAGLVLAAPQAAAVPAAPTQAPAVVKDVRIPPVPLGDLLDRRTLVVANDNDFGLGEFGADGRLVDSGVPSHIVTVRLARPVR</sequence>
<reference evidence="3" key="1">
    <citation type="journal article" date="2019" name="Int. J. Syst. Evol. Microbiol.">
        <title>The Global Catalogue of Microorganisms (GCM) 10K type strain sequencing project: providing services to taxonomists for standard genome sequencing and annotation.</title>
        <authorList>
            <consortium name="The Broad Institute Genomics Platform"/>
            <consortium name="The Broad Institute Genome Sequencing Center for Infectious Disease"/>
            <person name="Wu L."/>
            <person name="Ma J."/>
        </authorList>
    </citation>
    <scope>NUCLEOTIDE SEQUENCE [LARGE SCALE GENOMIC DNA]</scope>
    <source>
        <strain evidence="3">JCM 17326</strain>
    </source>
</reference>
<comment type="caution">
    <text evidence="2">The sequence shown here is derived from an EMBL/GenBank/DDBJ whole genome shotgun (WGS) entry which is preliminary data.</text>
</comment>
<evidence type="ECO:0000313" key="2">
    <source>
        <dbReference type="EMBL" id="GAA3588505.1"/>
    </source>
</evidence>
<evidence type="ECO:0008006" key="4">
    <source>
        <dbReference type="Google" id="ProtNLM"/>
    </source>
</evidence>
<keyword evidence="3" id="KW-1185">Reference proteome</keyword>
<gene>
    <name evidence="2" type="ORF">GCM10022419_083540</name>
</gene>
<name>A0ABP6YQS2_9ACTN</name>
<organism evidence="2 3">
    <name type="scientific">Nonomuraea rosea</name>
    <dbReference type="NCBI Taxonomy" id="638574"/>
    <lineage>
        <taxon>Bacteria</taxon>
        <taxon>Bacillati</taxon>
        <taxon>Actinomycetota</taxon>
        <taxon>Actinomycetes</taxon>
        <taxon>Streptosporangiales</taxon>
        <taxon>Streptosporangiaceae</taxon>
        <taxon>Nonomuraea</taxon>
    </lineage>
</organism>
<dbReference type="RefSeq" id="WP_345570837.1">
    <property type="nucleotide sequence ID" value="NZ_BAABDQ010000024.1"/>
</dbReference>
<keyword evidence="1" id="KW-0732">Signal</keyword>